<protein>
    <submittedName>
        <fullName evidence="1">Uncharacterized protein</fullName>
    </submittedName>
</protein>
<dbReference type="AlphaFoldDB" id="A0A242N6D2"/>
<organism evidence="1 2">
    <name type="scientific">Caballeronia sordidicola</name>
    <name type="common">Burkholderia sordidicola</name>
    <dbReference type="NCBI Taxonomy" id="196367"/>
    <lineage>
        <taxon>Bacteria</taxon>
        <taxon>Pseudomonadati</taxon>
        <taxon>Pseudomonadota</taxon>
        <taxon>Betaproteobacteria</taxon>
        <taxon>Burkholderiales</taxon>
        <taxon>Burkholderiaceae</taxon>
        <taxon>Caballeronia</taxon>
    </lineage>
</organism>
<evidence type="ECO:0000313" key="1">
    <source>
        <dbReference type="EMBL" id="OTP78984.1"/>
    </source>
</evidence>
<gene>
    <name evidence="1" type="ORF">PAMC26577_02865</name>
</gene>
<dbReference type="EMBL" id="NBTZ01000019">
    <property type="protein sequence ID" value="OTP78984.1"/>
    <property type="molecule type" value="Genomic_DNA"/>
</dbReference>
<accession>A0A242N6D2</accession>
<reference evidence="1 2" key="1">
    <citation type="submission" date="2017-03" db="EMBL/GenBank/DDBJ databases">
        <title>Genome analysis of strain PAMC 26577.</title>
        <authorList>
            <person name="Oh H.-M."/>
            <person name="Yang J.-A."/>
        </authorList>
    </citation>
    <scope>NUCLEOTIDE SEQUENCE [LARGE SCALE GENOMIC DNA]</scope>
    <source>
        <strain evidence="1 2">PAMC 26577</strain>
    </source>
</reference>
<evidence type="ECO:0000313" key="2">
    <source>
        <dbReference type="Proteomes" id="UP000195221"/>
    </source>
</evidence>
<name>A0A242N6D2_CABSO</name>
<sequence length="46" mass="5104">MGIGTLATGCSSSNVTLFAAMRHRKFQAFLQDEAPRCKRAKNVSFR</sequence>
<proteinExistence type="predicted"/>
<dbReference type="Proteomes" id="UP000195221">
    <property type="component" value="Unassembled WGS sequence"/>
</dbReference>
<comment type="caution">
    <text evidence="1">The sequence shown here is derived from an EMBL/GenBank/DDBJ whole genome shotgun (WGS) entry which is preliminary data.</text>
</comment>